<feature type="transmembrane region" description="Helical" evidence="7">
    <location>
        <begin position="285"/>
        <end position="308"/>
    </location>
</feature>
<dbReference type="InterPro" id="IPR000515">
    <property type="entry name" value="MetI-like"/>
</dbReference>
<reference evidence="9 10" key="1">
    <citation type="submission" date="2020-03" db="EMBL/GenBank/DDBJ databases">
        <title>Whole genome shotgun sequence of Phytohabitans rumicis NBRC 108638.</title>
        <authorList>
            <person name="Komaki H."/>
            <person name="Tamura T."/>
        </authorList>
    </citation>
    <scope>NUCLEOTIDE SEQUENCE [LARGE SCALE GENOMIC DNA]</scope>
    <source>
        <strain evidence="9 10">NBRC 108638</strain>
    </source>
</reference>
<accession>A0A6V8LU66</accession>
<dbReference type="PANTHER" id="PTHR43163:SF6">
    <property type="entry name" value="DIPEPTIDE TRANSPORT SYSTEM PERMEASE PROTEIN DPPB-RELATED"/>
    <property type="match status" value="1"/>
</dbReference>
<gene>
    <name evidence="9" type="ORF">Prum_099470</name>
</gene>
<dbReference type="EMBL" id="BLPG01000002">
    <property type="protein sequence ID" value="GFJ96305.1"/>
    <property type="molecule type" value="Genomic_DNA"/>
</dbReference>
<dbReference type="GO" id="GO:0005886">
    <property type="term" value="C:plasma membrane"/>
    <property type="evidence" value="ECO:0007669"/>
    <property type="project" value="UniProtKB-SubCell"/>
</dbReference>
<evidence type="ECO:0000256" key="2">
    <source>
        <dbReference type="ARBA" id="ARBA00022448"/>
    </source>
</evidence>
<keyword evidence="2 7" id="KW-0813">Transport</keyword>
<organism evidence="9 10">
    <name type="scientific">Phytohabitans rumicis</name>
    <dbReference type="NCBI Taxonomy" id="1076125"/>
    <lineage>
        <taxon>Bacteria</taxon>
        <taxon>Bacillati</taxon>
        <taxon>Actinomycetota</taxon>
        <taxon>Actinomycetes</taxon>
        <taxon>Micromonosporales</taxon>
        <taxon>Micromonosporaceae</taxon>
    </lineage>
</organism>
<evidence type="ECO:0000313" key="9">
    <source>
        <dbReference type="EMBL" id="GFJ96305.1"/>
    </source>
</evidence>
<keyword evidence="5 7" id="KW-1133">Transmembrane helix</keyword>
<dbReference type="InterPro" id="IPR045621">
    <property type="entry name" value="BPD_transp_1_N"/>
</dbReference>
<dbReference type="AlphaFoldDB" id="A0A6V8LU66"/>
<evidence type="ECO:0000256" key="1">
    <source>
        <dbReference type="ARBA" id="ARBA00004651"/>
    </source>
</evidence>
<name>A0A6V8LU66_9ACTN</name>
<protein>
    <submittedName>
        <fullName evidence="9">Peptide ABC transporter permease</fullName>
    </submittedName>
</protein>
<feature type="transmembrane region" description="Helical" evidence="7">
    <location>
        <begin position="143"/>
        <end position="171"/>
    </location>
</feature>
<proteinExistence type="inferred from homology"/>
<evidence type="ECO:0000256" key="4">
    <source>
        <dbReference type="ARBA" id="ARBA00022692"/>
    </source>
</evidence>
<keyword evidence="10" id="KW-1185">Reference proteome</keyword>
<dbReference type="Pfam" id="PF19300">
    <property type="entry name" value="BPD_transp_1_N"/>
    <property type="match status" value="1"/>
</dbReference>
<feature type="transmembrane region" description="Helical" evidence="7">
    <location>
        <begin position="107"/>
        <end position="131"/>
    </location>
</feature>
<dbReference type="SUPFAM" id="SSF161098">
    <property type="entry name" value="MetI-like"/>
    <property type="match status" value="1"/>
</dbReference>
<evidence type="ECO:0000313" key="10">
    <source>
        <dbReference type="Proteomes" id="UP000482960"/>
    </source>
</evidence>
<evidence type="ECO:0000256" key="5">
    <source>
        <dbReference type="ARBA" id="ARBA00022989"/>
    </source>
</evidence>
<dbReference type="InterPro" id="IPR035906">
    <property type="entry name" value="MetI-like_sf"/>
</dbReference>
<dbReference type="Gene3D" id="1.10.3720.10">
    <property type="entry name" value="MetI-like"/>
    <property type="match status" value="1"/>
</dbReference>
<evidence type="ECO:0000259" key="8">
    <source>
        <dbReference type="PROSITE" id="PS50928"/>
    </source>
</evidence>
<evidence type="ECO:0000256" key="7">
    <source>
        <dbReference type="RuleBase" id="RU363032"/>
    </source>
</evidence>
<comment type="subcellular location">
    <subcellularLocation>
        <location evidence="1 7">Cell membrane</location>
        <topology evidence="1 7">Multi-pass membrane protein</topology>
    </subcellularLocation>
</comment>
<feature type="transmembrane region" description="Helical" evidence="7">
    <location>
        <begin position="20"/>
        <end position="38"/>
    </location>
</feature>
<reference evidence="9 10" key="2">
    <citation type="submission" date="2020-03" db="EMBL/GenBank/DDBJ databases">
        <authorList>
            <person name="Ichikawa N."/>
            <person name="Kimura A."/>
            <person name="Kitahashi Y."/>
            <person name="Uohara A."/>
        </authorList>
    </citation>
    <scope>NUCLEOTIDE SEQUENCE [LARGE SCALE GENOMIC DNA]</scope>
    <source>
        <strain evidence="9 10">NBRC 108638</strain>
    </source>
</reference>
<evidence type="ECO:0000256" key="6">
    <source>
        <dbReference type="ARBA" id="ARBA00023136"/>
    </source>
</evidence>
<comment type="similarity">
    <text evidence="7">Belongs to the binding-protein-dependent transport system permease family.</text>
</comment>
<keyword evidence="3" id="KW-1003">Cell membrane</keyword>
<dbReference type="Pfam" id="PF00528">
    <property type="entry name" value="BPD_transp_1"/>
    <property type="match status" value="1"/>
</dbReference>
<comment type="caution">
    <text evidence="9">The sequence shown here is derived from an EMBL/GenBank/DDBJ whole genome shotgun (WGS) entry which is preliminary data.</text>
</comment>
<feature type="domain" description="ABC transmembrane type-1" evidence="8">
    <location>
        <begin position="103"/>
        <end position="308"/>
    </location>
</feature>
<keyword evidence="4 7" id="KW-0812">Transmembrane</keyword>
<keyword evidence="6 7" id="KW-0472">Membrane</keyword>
<feature type="transmembrane region" description="Helical" evidence="7">
    <location>
        <begin position="183"/>
        <end position="204"/>
    </location>
</feature>
<dbReference type="Proteomes" id="UP000482960">
    <property type="component" value="Unassembled WGS sequence"/>
</dbReference>
<evidence type="ECO:0000256" key="3">
    <source>
        <dbReference type="ARBA" id="ARBA00022475"/>
    </source>
</evidence>
<dbReference type="PANTHER" id="PTHR43163">
    <property type="entry name" value="DIPEPTIDE TRANSPORT SYSTEM PERMEASE PROTEIN DPPB-RELATED"/>
    <property type="match status" value="1"/>
</dbReference>
<feature type="transmembrane region" description="Helical" evidence="7">
    <location>
        <begin position="240"/>
        <end position="265"/>
    </location>
</feature>
<dbReference type="CDD" id="cd06261">
    <property type="entry name" value="TM_PBP2"/>
    <property type="match status" value="1"/>
</dbReference>
<dbReference type="GO" id="GO:0071916">
    <property type="term" value="F:dipeptide transmembrane transporter activity"/>
    <property type="evidence" value="ECO:0007669"/>
    <property type="project" value="TreeGrafter"/>
</dbReference>
<dbReference type="PROSITE" id="PS50928">
    <property type="entry name" value="ABC_TM1"/>
    <property type="match status" value="1"/>
</dbReference>
<sequence>MAGWRDNPWTRFVARRAVRLLVSLAVLVSSAFALIHLIPGDPVRAALGVTAPADLVAARRAQLGLDRPLYEQFWAYVSGLFRGDLGVSSATGLPVADVIGQRLPDTLALAGAAFVVILLVAVPLGVAMAVLTRGGRRRGAELAFTGATGVLVAVPEFLLAVGLVFAFAVTWPVLPVAGNAGAAAYLLPVAALAVAPAAALARVIRVEGLAVLGQDYVRTARAKRLPARLIYLRHALPNMLTAGLTIAGMMLTGMIAGTVLVETIFAWPGLGTAFVDAITQKDYSLAQGIVLVYGAAVLLVNFLVDLVLSKADPRSTIREG</sequence>